<evidence type="ECO:0000256" key="3">
    <source>
        <dbReference type="ARBA" id="ARBA00022679"/>
    </source>
</evidence>
<dbReference type="GO" id="GO:0010124">
    <property type="term" value="P:phenylacetate catabolic process"/>
    <property type="evidence" value="ECO:0007669"/>
    <property type="project" value="TreeGrafter"/>
</dbReference>
<dbReference type="GO" id="GO:0006635">
    <property type="term" value="P:fatty acid beta-oxidation"/>
    <property type="evidence" value="ECO:0007669"/>
    <property type="project" value="TreeGrafter"/>
</dbReference>
<sequence length="379" mass="38783">MTRSAVIVGYARTPFHFAHKGALARVRPDDLAATAVKALLQRTGVPAADIEDLQMGCAFPEGEQGFNVARLVVLLAGLPQSVAGATVNRFCGSSMQGIHTAAGSIAMGAGDVFICAGVESMSRVPMMGFNPMPNPVLADKVPGAYMAMGITAENLVRKYKIGRDRQDAFSLSSQQKASAAQAAGKLDAEIVPVGSGNDIVAKDGCIRPDSTLEGLKGLKPVFEADGSVTAGSSSPLTDGASAVMVTSEEYAKAHGLKILARIKSISVAGCAPEIMGIGPVAATKKALDRAKLKVGDIDVIELNEAFAVQALACADELKLDLAKTNIDGGAIALGHPLGATGARITGKAAQIMAREGKKFALATQCIGGGQGIATILEAV</sequence>
<reference evidence="11 12" key="1">
    <citation type="submission" date="2019-08" db="EMBL/GenBank/DDBJ databases">
        <title>Hyperibacter terrae gen. nov., sp. nov. and Hyperibacter viscosus sp. nov., two new members in the family Rhodospirillaceae isolated from the rhizosphere of Hypericum perforatum.</title>
        <authorList>
            <person name="Noviana Z."/>
        </authorList>
    </citation>
    <scope>NUCLEOTIDE SEQUENCE [LARGE SCALE GENOMIC DNA]</scope>
    <source>
        <strain evidence="11 12">R5913</strain>
    </source>
</reference>
<evidence type="ECO:0000259" key="9">
    <source>
        <dbReference type="Pfam" id="PF00108"/>
    </source>
</evidence>
<keyword evidence="12" id="KW-1185">Reference proteome</keyword>
<keyword evidence="4" id="KW-0583">PHB biosynthesis</keyword>
<comment type="similarity">
    <text evidence="2 8">Belongs to the thiolase-like superfamily. Thiolase family.</text>
</comment>
<keyword evidence="5 8" id="KW-0012">Acyltransferase</keyword>
<dbReference type="SUPFAM" id="SSF53901">
    <property type="entry name" value="Thiolase-like"/>
    <property type="match status" value="2"/>
</dbReference>
<evidence type="ECO:0000256" key="2">
    <source>
        <dbReference type="ARBA" id="ARBA00010982"/>
    </source>
</evidence>
<feature type="domain" description="Thiolase N-terminal" evidence="9">
    <location>
        <begin position="6"/>
        <end position="249"/>
    </location>
</feature>
<accession>A0A5J6MQZ7</accession>
<proteinExistence type="inferred from homology"/>
<dbReference type="EMBL" id="CP042906">
    <property type="protein sequence ID" value="QEX19621.1"/>
    <property type="molecule type" value="Genomic_DNA"/>
</dbReference>
<dbReference type="InterPro" id="IPR020615">
    <property type="entry name" value="Thiolase_acyl_enz_int_AS"/>
</dbReference>
<feature type="active site" description="Acyl-thioester intermediate" evidence="7">
    <location>
        <position position="91"/>
    </location>
</feature>
<evidence type="ECO:0000256" key="8">
    <source>
        <dbReference type="RuleBase" id="RU003557"/>
    </source>
</evidence>
<evidence type="ECO:0000256" key="4">
    <source>
        <dbReference type="ARBA" id="ARBA00022752"/>
    </source>
</evidence>
<dbReference type="GO" id="GO:0003988">
    <property type="term" value="F:acetyl-CoA C-acyltransferase activity"/>
    <property type="evidence" value="ECO:0007669"/>
    <property type="project" value="TreeGrafter"/>
</dbReference>
<dbReference type="Pfam" id="PF00108">
    <property type="entry name" value="Thiolase_N"/>
    <property type="match status" value="1"/>
</dbReference>
<dbReference type="PROSITE" id="PS00737">
    <property type="entry name" value="THIOLASE_2"/>
    <property type="match status" value="1"/>
</dbReference>
<dbReference type="PANTHER" id="PTHR43853:SF21">
    <property type="entry name" value="STEROID 3-KETOACYL-COA THIOLASE"/>
    <property type="match status" value="1"/>
</dbReference>
<feature type="domain" description="Thiolase C-terminal" evidence="10">
    <location>
        <begin position="256"/>
        <end position="377"/>
    </location>
</feature>
<dbReference type="InterPro" id="IPR050215">
    <property type="entry name" value="Thiolase-like_sf_Thiolase"/>
</dbReference>
<dbReference type="RefSeq" id="WP_151179674.1">
    <property type="nucleotide sequence ID" value="NZ_CP042906.1"/>
</dbReference>
<dbReference type="InterPro" id="IPR020613">
    <property type="entry name" value="Thiolase_CS"/>
</dbReference>
<comment type="pathway">
    <text evidence="6">Metabolic intermediate biosynthesis; (R)-mevalonate biosynthesis; (R)-mevalonate from acetyl-CoA: step 1/3.</text>
</comment>
<evidence type="ECO:0000256" key="6">
    <source>
        <dbReference type="ARBA" id="ARBA00037924"/>
    </source>
</evidence>
<feature type="active site" description="Proton acceptor" evidence="7">
    <location>
        <position position="365"/>
    </location>
</feature>
<dbReference type="GO" id="GO:0042619">
    <property type="term" value="P:poly-hydroxybutyrate biosynthetic process"/>
    <property type="evidence" value="ECO:0007669"/>
    <property type="project" value="UniProtKB-KW"/>
</dbReference>
<feature type="active site" description="Proton acceptor" evidence="7">
    <location>
        <position position="335"/>
    </location>
</feature>
<dbReference type="CDD" id="cd00751">
    <property type="entry name" value="thiolase"/>
    <property type="match status" value="1"/>
</dbReference>
<name>A0A5J6MQZ7_9PROT</name>
<dbReference type="Proteomes" id="UP000326202">
    <property type="component" value="Chromosome"/>
</dbReference>
<comment type="pathway">
    <text evidence="1">Lipid metabolism.</text>
</comment>
<dbReference type="InterPro" id="IPR002155">
    <property type="entry name" value="Thiolase"/>
</dbReference>
<keyword evidence="3 8" id="KW-0808">Transferase</keyword>
<dbReference type="PANTHER" id="PTHR43853">
    <property type="entry name" value="3-KETOACYL-COA THIOLASE, PEROXISOMAL"/>
    <property type="match status" value="1"/>
</dbReference>
<evidence type="ECO:0000256" key="7">
    <source>
        <dbReference type="PIRSR" id="PIRSR000429-1"/>
    </source>
</evidence>
<evidence type="ECO:0000313" key="11">
    <source>
        <dbReference type="EMBL" id="QEX19621.1"/>
    </source>
</evidence>
<evidence type="ECO:0000259" key="10">
    <source>
        <dbReference type="Pfam" id="PF02803"/>
    </source>
</evidence>
<dbReference type="KEGG" id="htq:FRZ44_49360"/>
<dbReference type="Gene3D" id="3.40.47.10">
    <property type="match status" value="1"/>
</dbReference>
<dbReference type="InterPro" id="IPR020616">
    <property type="entry name" value="Thiolase_N"/>
</dbReference>
<dbReference type="PROSITE" id="PS00098">
    <property type="entry name" value="THIOLASE_1"/>
    <property type="match status" value="1"/>
</dbReference>
<dbReference type="FunFam" id="3.40.47.10:FF:000010">
    <property type="entry name" value="Acetyl-CoA acetyltransferase (Thiolase)"/>
    <property type="match status" value="1"/>
</dbReference>
<dbReference type="GO" id="GO:0005737">
    <property type="term" value="C:cytoplasm"/>
    <property type="evidence" value="ECO:0007669"/>
    <property type="project" value="UniProtKB-ARBA"/>
</dbReference>
<dbReference type="InterPro" id="IPR020617">
    <property type="entry name" value="Thiolase_C"/>
</dbReference>
<dbReference type="PIRSF" id="PIRSF000429">
    <property type="entry name" value="Ac-CoA_Ac_transf"/>
    <property type="match status" value="1"/>
</dbReference>
<dbReference type="OrthoDB" id="9764638at2"/>
<protein>
    <submittedName>
        <fullName evidence="11">Acetyl-CoA acetyltransferase</fullName>
    </submittedName>
</protein>
<dbReference type="InterPro" id="IPR016039">
    <property type="entry name" value="Thiolase-like"/>
</dbReference>
<dbReference type="NCBIfam" id="TIGR01930">
    <property type="entry name" value="AcCoA-C-Actrans"/>
    <property type="match status" value="1"/>
</dbReference>
<evidence type="ECO:0000256" key="5">
    <source>
        <dbReference type="ARBA" id="ARBA00023315"/>
    </source>
</evidence>
<organism evidence="11 12">
    <name type="scientific">Hypericibacter terrae</name>
    <dbReference type="NCBI Taxonomy" id="2602015"/>
    <lineage>
        <taxon>Bacteria</taxon>
        <taxon>Pseudomonadati</taxon>
        <taxon>Pseudomonadota</taxon>
        <taxon>Alphaproteobacteria</taxon>
        <taxon>Rhodospirillales</taxon>
        <taxon>Dongiaceae</taxon>
        <taxon>Hypericibacter</taxon>
    </lineage>
</organism>
<dbReference type="AlphaFoldDB" id="A0A5J6MQZ7"/>
<gene>
    <name evidence="11" type="ORF">FRZ44_49360</name>
</gene>
<evidence type="ECO:0000256" key="1">
    <source>
        <dbReference type="ARBA" id="ARBA00005189"/>
    </source>
</evidence>
<dbReference type="Pfam" id="PF02803">
    <property type="entry name" value="Thiolase_C"/>
    <property type="match status" value="1"/>
</dbReference>
<evidence type="ECO:0000313" key="12">
    <source>
        <dbReference type="Proteomes" id="UP000326202"/>
    </source>
</evidence>